<feature type="region of interest" description="Disordered" evidence="1">
    <location>
        <begin position="110"/>
        <end position="450"/>
    </location>
</feature>
<feature type="compositionally biased region" description="Polar residues" evidence="1">
    <location>
        <begin position="285"/>
        <end position="308"/>
    </location>
</feature>
<dbReference type="EMBL" id="SDAM02000101">
    <property type="protein sequence ID" value="KAH6830138.1"/>
    <property type="molecule type" value="Genomic_DNA"/>
</dbReference>
<feature type="compositionally biased region" description="Polar residues" evidence="1">
    <location>
        <begin position="334"/>
        <end position="348"/>
    </location>
</feature>
<evidence type="ECO:0000313" key="3">
    <source>
        <dbReference type="Proteomes" id="UP001190926"/>
    </source>
</evidence>
<dbReference type="GO" id="GO:0055028">
    <property type="term" value="C:cortical microtubule"/>
    <property type="evidence" value="ECO:0007669"/>
    <property type="project" value="TreeGrafter"/>
</dbReference>
<dbReference type="PANTHER" id="PTHR31949">
    <property type="entry name" value="GASTRIC MUCIN-LIKE PROTEIN"/>
    <property type="match status" value="1"/>
</dbReference>
<comment type="caution">
    <text evidence="2">The sequence shown here is derived from an EMBL/GenBank/DDBJ whole genome shotgun (WGS) entry which is preliminary data.</text>
</comment>
<reference evidence="2 3" key="1">
    <citation type="journal article" date="2021" name="Nat. Commun.">
        <title>Incipient diploidization of the medicinal plant Perilla within 10,000 years.</title>
        <authorList>
            <person name="Zhang Y."/>
            <person name="Shen Q."/>
            <person name="Leng L."/>
            <person name="Zhang D."/>
            <person name="Chen S."/>
            <person name="Shi Y."/>
            <person name="Ning Z."/>
            <person name="Chen S."/>
        </authorList>
    </citation>
    <scope>NUCLEOTIDE SEQUENCE [LARGE SCALE GENOMIC DNA]</scope>
    <source>
        <strain evidence="3">cv. PC099</strain>
    </source>
</reference>
<keyword evidence="3" id="KW-1185">Reference proteome</keyword>
<protein>
    <submittedName>
        <fullName evidence="2">Uncharacterized protein</fullName>
    </submittedName>
</protein>
<evidence type="ECO:0000256" key="1">
    <source>
        <dbReference type="SAM" id="MobiDB-lite"/>
    </source>
</evidence>
<dbReference type="AlphaFoldDB" id="A0AAD4P7X9"/>
<feature type="compositionally biased region" description="Basic residues" evidence="1">
    <location>
        <begin position="1023"/>
        <end position="1036"/>
    </location>
</feature>
<name>A0AAD4P7X9_PERFH</name>
<accession>A0AAD4P7X9</accession>
<proteinExistence type="predicted"/>
<feature type="compositionally biased region" description="Polar residues" evidence="1">
    <location>
        <begin position="236"/>
        <end position="258"/>
    </location>
</feature>
<organism evidence="2 3">
    <name type="scientific">Perilla frutescens var. hirtella</name>
    <name type="common">Perilla citriodora</name>
    <name type="synonym">Perilla setoyensis</name>
    <dbReference type="NCBI Taxonomy" id="608512"/>
    <lineage>
        <taxon>Eukaryota</taxon>
        <taxon>Viridiplantae</taxon>
        <taxon>Streptophyta</taxon>
        <taxon>Embryophyta</taxon>
        <taxon>Tracheophyta</taxon>
        <taxon>Spermatophyta</taxon>
        <taxon>Magnoliopsida</taxon>
        <taxon>eudicotyledons</taxon>
        <taxon>Gunneridae</taxon>
        <taxon>Pentapetalae</taxon>
        <taxon>asterids</taxon>
        <taxon>lamiids</taxon>
        <taxon>Lamiales</taxon>
        <taxon>Lamiaceae</taxon>
        <taxon>Nepetoideae</taxon>
        <taxon>Elsholtzieae</taxon>
        <taxon>Perilla</taxon>
    </lineage>
</organism>
<dbReference type="PANTHER" id="PTHR31949:SF3">
    <property type="entry name" value="RUN_FYVE DOMAIN PROTEIN"/>
    <property type="match status" value="1"/>
</dbReference>
<feature type="compositionally biased region" description="Low complexity" evidence="1">
    <location>
        <begin position="204"/>
        <end position="223"/>
    </location>
</feature>
<feature type="compositionally biased region" description="Polar residues" evidence="1">
    <location>
        <begin position="162"/>
        <end position="182"/>
    </location>
</feature>
<gene>
    <name evidence="2" type="ORF">C2S53_017979</name>
</gene>
<feature type="compositionally biased region" description="Basic and acidic residues" evidence="1">
    <location>
        <begin position="377"/>
        <end position="389"/>
    </location>
</feature>
<dbReference type="Proteomes" id="UP001190926">
    <property type="component" value="Unassembled WGS sequence"/>
</dbReference>
<evidence type="ECO:0000313" key="2">
    <source>
        <dbReference type="EMBL" id="KAH6830138.1"/>
    </source>
</evidence>
<feature type="compositionally biased region" description="Basic and acidic residues" evidence="1">
    <location>
        <begin position="11"/>
        <end position="20"/>
    </location>
</feature>
<feature type="compositionally biased region" description="Polar residues" evidence="1">
    <location>
        <begin position="842"/>
        <end position="868"/>
    </location>
</feature>
<feature type="region of interest" description="Disordered" evidence="1">
    <location>
        <begin position="811"/>
        <end position="868"/>
    </location>
</feature>
<sequence length="1089" mass="118563">MPPSPVLRVSPGRELKLENHKRGRSLESGILYREKEDDLALFNEVRSKERDDFLLQSHDNFDDFFSTKLRHFSDYKLGISIPARGESSDLLNAERDKNDYDWLITPPETPLFRSLDDEAQPVKRAPRGRPRSQPVSISRSPTMEKDYRSGRGSASPHRLSPSPRSGNGTLQSRSRPFSATHSSPPPTVRHSSPARRLSPPPSKPTSAPRSSTPTPRRMSTGSTGTSAPSRVRGSSPIKTTQGNSTSPKIKAWQTNIPGFSSEAPPNLRTSLADRPASYVRGASPASRNSSRNGRQSMSPTASRSVASSHSHDRDPFSPYSKGSVASSGDDDVESPQSIPLSSSEQSAPRNMGAYPSSNAMSFSRKPTKKLSSSASKRSFDLVRQSDRKGPHNMFRPLLSSVPSSTFHAGKTSAHHRSLISRNSSMTTSSNASFDHAAGGVRDTEGSELNQEDVTSDCMHGHYRDMDDEVFVMEHVDENDVPPIVVSSLDVGSSNRIEATIIAMDSPLLVLDRKCDYSDADGAPDTVTCSKCGLLFHSAEVIIEGDLQLCLECRCSEAHSTITDPPKIVMVGQNNTLDVVQIIHGSEEVLDQSASISECLQVTCTGQTRKNHLDTQNSYSDSSQSLSVELFEEGELTLAGQKVIKQQLRQDGAKSSTRLDVSEGAGISLLLKRSSSAKGHIVQSRSFTASTTSYEDFSYVRDSVNSMRSSIERTSASVSSSIDLGSSRQTEVRSLWQSSGRKSDTENYRYEITSKHKRSVSSVSSASGYINKELGEETCVDPHERSLASEFTEAESTCSDIESNIAFKTASELSSHSMNDHSGDTPVRSVLTSQEPASHENSDNLINNSHNLSNAETSSVHSPTSNQVYDASPDSCAGRLDVAEVRNPSSLNAISEIEIEDDDVAYYDSLSDVDSTNSKGCTNELQHHDAGAVVAAVEEFQISHHAHGVLEGSRILLEDMSQTKAKSLTLDEAADAILFCSSIVHNLAYEAANIAIDNEALPVEVLRPAITFVGKSNFERRDTRLRKRSCRSQKAQKKSLEMESVPSSCNTETNEKSSPRIVGHPDNGAPDDGDSMKPLKLESKCNCMIM</sequence>
<dbReference type="GO" id="GO:0043622">
    <property type="term" value="P:cortical microtubule organization"/>
    <property type="evidence" value="ECO:0007669"/>
    <property type="project" value="TreeGrafter"/>
</dbReference>
<feature type="region of interest" description="Disordered" evidence="1">
    <location>
        <begin position="1"/>
        <end position="20"/>
    </location>
</feature>
<feature type="compositionally biased region" description="Polar residues" evidence="1">
    <location>
        <begin position="419"/>
        <end position="432"/>
    </location>
</feature>
<feature type="region of interest" description="Disordered" evidence="1">
    <location>
        <begin position="1023"/>
        <end position="1076"/>
    </location>
</feature>